<evidence type="ECO:0000259" key="3">
    <source>
        <dbReference type="Pfam" id="PF00483"/>
    </source>
</evidence>
<dbReference type="Gene3D" id="2.160.10.10">
    <property type="entry name" value="Hexapeptide repeat proteins"/>
    <property type="match status" value="1"/>
</dbReference>
<dbReference type="Gene3D" id="3.30.310.50">
    <property type="entry name" value="Alpha-D-phosphohexomutase, C-terminal domain"/>
    <property type="match status" value="1"/>
</dbReference>
<feature type="domain" description="Mannose-1-phosphate guanyltransferase C-terminal" evidence="6">
    <location>
        <begin position="265"/>
        <end position="367"/>
    </location>
</feature>
<dbReference type="EMBL" id="CP040916">
    <property type="protein sequence ID" value="QDQ15983.1"/>
    <property type="molecule type" value="Genomic_DNA"/>
</dbReference>
<dbReference type="AlphaFoldDB" id="A0A516RK11"/>
<dbReference type="GO" id="GO:0016868">
    <property type="term" value="F:intramolecular phosphotransferase activity"/>
    <property type="evidence" value="ECO:0007669"/>
    <property type="project" value="InterPro"/>
</dbReference>
<dbReference type="SUPFAM" id="SSF55957">
    <property type="entry name" value="Phosphoglucomutase, C-terminal domain"/>
    <property type="match status" value="1"/>
</dbReference>
<protein>
    <submittedName>
        <fullName evidence="7">Mannose-1-phosphate guanyltransferase</fullName>
    </submittedName>
</protein>
<name>A0A516RK11_STRST</name>
<dbReference type="InterPro" id="IPR036900">
    <property type="entry name" value="A-D-PHexomutase_C_sf"/>
</dbReference>
<evidence type="ECO:0000259" key="5">
    <source>
        <dbReference type="Pfam" id="PF02879"/>
    </source>
</evidence>
<dbReference type="InterPro" id="IPR005835">
    <property type="entry name" value="NTP_transferase_dom"/>
</dbReference>
<dbReference type="PANTHER" id="PTHR22572">
    <property type="entry name" value="SUGAR-1-PHOSPHATE GUANYL TRANSFERASE"/>
    <property type="match status" value="1"/>
</dbReference>
<comment type="similarity">
    <text evidence="1">Belongs to the transferase hexapeptide repeat family.</text>
</comment>
<evidence type="ECO:0000313" key="8">
    <source>
        <dbReference type="Proteomes" id="UP000316806"/>
    </source>
</evidence>
<proteinExistence type="inferred from homology"/>
<dbReference type="InterPro" id="IPR005844">
    <property type="entry name" value="A-D-PHexomutase_a/b/a-I"/>
</dbReference>
<evidence type="ECO:0000256" key="1">
    <source>
        <dbReference type="ARBA" id="ARBA00007274"/>
    </source>
</evidence>
<keyword evidence="7" id="KW-0808">Transferase</keyword>
<dbReference type="CDD" id="cd04181">
    <property type="entry name" value="NTP_transferase"/>
    <property type="match status" value="1"/>
</dbReference>
<sequence length="832" mass="88053">MKAVVMAGGEGSRLRPMTSDLPKPLLPVADRPIMEHVLRLLKRHRLDDTVVTVQFLASLIREQFGDGSQLGMRLSYATEPYALGTAGSVKNAEPLLGDEPFVVISGDALTDIDLTDLIAFHRAKGALVTVCLTRVPEPVEFGITVVDGQGRVERFLEKPTWGQVFSDTVNTGIYVMEPEVLDYVAPGENVDWSSDVFPRLLEEGRPVYGYVAEGYWEDVGTHASYLRAQADVLGGRVGVERAGVELSPTVRVDATARIHPTAQLTGPVYVGPHAQIGAGARIGEHTVVGAHAVVDQGAQLRRVVVHPHAYLGPGAVLRGCVIGRNSSLRRDVRIEEGSVLGAGCVVEEEALVAADVLVYPGKTIEAGTTVNDSLIWEARATKSLFGPRGVRGVLNSQVTPDLAVRLASAFATTLPREGQVAVARDHGVAAQVLLPAMVSALRAAGVGVRDLGHVPLPLARRHTAADDSHGGIVVTTTPGSEESVDIVFLDAHGIDLSPTAQRGLERVFSRREYRRVLSGEMGRLHTAPTSIEEYADTLTEHLGTLSGGRRLKVVVDAACGSTALTLPAVLGRLSIEALTVNNALVPASSTETAAERRAALHTLGHFVATSGADFGVRFDPTGERLSLVDERGHIVADDRILLLLVRLLTCEAGGGRTAVPVTVSRTVEHTALAHGGQVRWVATAPGDLNRAAAGGGFILAADGEGAFVLPQFSIYADGVAAFVKLAALLATDHTTLSELIAPLPAVHVRQRDLPTAWRIKGQVMRTVVEAAGGRRIDTTDGVRVTEDDGRWALVLPDAAAPLTRLWAEGPDPAAADALLDEWSAAVRGSAAA</sequence>
<feature type="domain" description="Alpha-D-phosphohexomutase alpha/beta/alpha" evidence="5">
    <location>
        <begin position="532"/>
        <end position="632"/>
    </location>
</feature>
<dbReference type="Pfam" id="PF25087">
    <property type="entry name" value="GMPPB_C"/>
    <property type="match status" value="1"/>
</dbReference>
<evidence type="ECO:0000259" key="6">
    <source>
        <dbReference type="Pfam" id="PF25087"/>
    </source>
</evidence>
<evidence type="ECO:0000256" key="2">
    <source>
        <dbReference type="ARBA" id="ARBA00010231"/>
    </source>
</evidence>
<dbReference type="InterPro" id="IPR016055">
    <property type="entry name" value="A-D-PHexomutase_a/b/a-I/II/III"/>
</dbReference>
<dbReference type="SUPFAM" id="SSF51161">
    <property type="entry name" value="Trimeric LpxA-like enzymes"/>
    <property type="match status" value="1"/>
</dbReference>
<organism evidence="7 8">
    <name type="scientific">Streptomyces spectabilis</name>
    <dbReference type="NCBI Taxonomy" id="68270"/>
    <lineage>
        <taxon>Bacteria</taxon>
        <taxon>Bacillati</taxon>
        <taxon>Actinomycetota</taxon>
        <taxon>Actinomycetes</taxon>
        <taxon>Kitasatosporales</taxon>
        <taxon>Streptomycetaceae</taxon>
        <taxon>Streptomyces</taxon>
    </lineage>
</organism>
<dbReference type="InterPro" id="IPR029044">
    <property type="entry name" value="Nucleotide-diphossugar_trans"/>
</dbReference>
<dbReference type="Pfam" id="PF02879">
    <property type="entry name" value="PGM_PMM_II"/>
    <property type="match status" value="1"/>
</dbReference>
<accession>A0A516RK11</accession>
<reference evidence="7 8" key="1">
    <citation type="journal article" date="2019" name="J. Ind. Microbiol. Biotechnol.">
        <title>The complete genomic sequence of Streptomyces spectabilis NRRL-2792 and identification of secondary metabolite biosynthetic gene clusters.</title>
        <authorList>
            <person name="Sinha A."/>
            <person name="Phillips-Salemka S."/>
            <person name="Niraula T.A."/>
            <person name="Short K.A."/>
            <person name="Niraula N.P."/>
        </authorList>
    </citation>
    <scope>NUCLEOTIDE SEQUENCE [LARGE SCALE GENOMIC DNA]</scope>
    <source>
        <strain evidence="7 8">NRRL 2792</strain>
    </source>
</reference>
<feature type="domain" description="Nucleotidyl transferase" evidence="3">
    <location>
        <begin position="2"/>
        <end position="232"/>
    </location>
</feature>
<dbReference type="Gene3D" id="3.90.550.10">
    <property type="entry name" value="Spore Coat Polysaccharide Biosynthesis Protein SpsA, Chain A"/>
    <property type="match status" value="1"/>
</dbReference>
<evidence type="ECO:0000313" key="7">
    <source>
        <dbReference type="EMBL" id="QDQ15983.1"/>
    </source>
</evidence>
<dbReference type="InterPro" id="IPR011004">
    <property type="entry name" value="Trimer_LpxA-like_sf"/>
</dbReference>
<gene>
    <name evidence="7" type="ORF">FH965_40110</name>
</gene>
<dbReference type="GO" id="GO:0005975">
    <property type="term" value="P:carbohydrate metabolic process"/>
    <property type="evidence" value="ECO:0007669"/>
    <property type="project" value="InterPro"/>
</dbReference>
<dbReference type="SUPFAM" id="SSF53448">
    <property type="entry name" value="Nucleotide-diphospho-sugar transferases"/>
    <property type="match status" value="1"/>
</dbReference>
<dbReference type="Proteomes" id="UP000316806">
    <property type="component" value="Chromosome"/>
</dbReference>
<dbReference type="Pfam" id="PF00483">
    <property type="entry name" value="NTP_transferase"/>
    <property type="match status" value="1"/>
</dbReference>
<dbReference type="Gene3D" id="3.40.120.10">
    <property type="entry name" value="Alpha-D-Glucose-1,6-Bisphosphate, subunit A, domain 3"/>
    <property type="match status" value="3"/>
</dbReference>
<dbReference type="InterPro" id="IPR050486">
    <property type="entry name" value="Mannose-1P_guanyltransferase"/>
</dbReference>
<dbReference type="InterPro" id="IPR056729">
    <property type="entry name" value="GMPPB_C"/>
</dbReference>
<dbReference type="Pfam" id="PF02878">
    <property type="entry name" value="PGM_PMM_I"/>
    <property type="match status" value="1"/>
</dbReference>
<feature type="domain" description="Alpha-D-phosphohexomutase alpha/beta/alpha" evidence="4">
    <location>
        <begin position="383"/>
        <end position="512"/>
    </location>
</feature>
<dbReference type="InterPro" id="IPR005845">
    <property type="entry name" value="A-D-PHexomutase_a/b/a-II"/>
</dbReference>
<dbReference type="RefSeq" id="WP_144323183.1">
    <property type="nucleotide sequence ID" value="NZ_CP040916.1"/>
</dbReference>
<comment type="similarity">
    <text evidence="2">Belongs to the phosphohexose mutase family.</text>
</comment>
<evidence type="ECO:0000259" key="4">
    <source>
        <dbReference type="Pfam" id="PF02878"/>
    </source>
</evidence>
<dbReference type="GO" id="GO:0016740">
    <property type="term" value="F:transferase activity"/>
    <property type="evidence" value="ECO:0007669"/>
    <property type="project" value="UniProtKB-KW"/>
</dbReference>
<dbReference type="SUPFAM" id="SSF53738">
    <property type="entry name" value="Phosphoglucomutase, first 3 domains"/>
    <property type="match status" value="3"/>
</dbReference>